<dbReference type="Proteomes" id="UP000617734">
    <property type="component" value="Unassembled WGS sequence"/>
</dbReference>
<name>A0A919FSQ9_9ACTN</name>
<keyword evidence="4" id="KW-1185">Reference proteome</keyword>
<organism evidence="3 4">
    <name type="scientific">Kitasatospora indigofera</name>
    <dbReference type="NCBI Taxonomy" id="67307"/>
    <lineage>
        <taxon>Bacteria</taxon>
        <taxon>Bacillati</taxon>
        <taxon>Actinomycetota</taxon>
        <taxon>Actinomycetes</taxon>
        <taxon>Kitasatosporales</taxon>
        <taxon>Streptomycetaceae</taxon>
        <taxon>Kitasatospora</taxon>
    </lineage>
</organism>
<evidence type="ECO:0000256" key="1">
    <source>
        <dbReference type="ARBA" id="ARBA00006479"/>
    </source>
</evidence>
<reference evidence="3" key="2">
    <citation type="submission" date="2020-09" db="EMBL/GenBank/DDBJ databases">
        <authorList>
            <person name="Sun Q."/>
            <person name="Ohkuma M."/>
        </authorList>
    </citation>
    <scope>NUCLEOTIDE SEQUENCE</scope>
    <source>
        <strain evidence="3">JCM 4646</strain>
    </source>
</reference>
<dbReference type="RefSeq" id="WP_229927503.1">
    <property type="nucleotide sequence ID" value="NZ_BNBO01000016.1"/>
</dbReference>
<evidence type="ECO:0000256" key="2">
    <source>
        <dbReference type="SAM" id="MobiDB-lite"/>
    </source>
</evidence>
<sequence>MHQHDGPLARLRQGHETLVLDLLRRHGPLTRAGLGTHTGLSRTTLYDIVGGLVTAGAVVTAPPEATARRRGRPVETLSLNPAAGLAIGIDFARRAVHVAAVNVAHEVVGSASEQHPAGLSWDRRIALARRLVGTLAGGSLRLDPVTGIGAGLVGPVGLPALGGPGPAADPGPWEAAGTAEAVRDRLAEAFGVPVHVDNNTRLAALAESVWGAATGSRDVLYLRLSHGVGGGLVVGGALHGGAHGLSGELGHITVDPAGGPCDCGGRGCLETVASVGAVLDAYRAAGGRAADIAGFTAAARDGDAVAAGVLRAVGSQVGGVLAAVCNAVGPGVVVVGGELAEAGDLLLGPVRETLSARVLPLARSLLDLRRAALGEYGGALGGIALVLHASPLLAHYPARPEPGPRPQERPGARLQDHQPHDRTEPEESP</sequence>
<feature type="compositionally biased region" description="Basic and acidic residues" evidence="2">
    <location>
        <begin position="406"/>
        <end position="429"/>
    </location>
</feature>
<dbReference type="GeneID" id="95353829"/>
<proteinExistence type="inferred from homology"/>
<dbReference type="Gene3D" id="3.30.420.40">
    <property type="match status" value="2"/>
</dbReference>
<evidence type="ECO:0000313" key="3">
    <source>
        <dbReference type="EMBL" id="GHH71917.1"/>
    </source>
</evidence>
<dbReference type="PROSITE" id="PS01125">
    <property type="entry name" value="ROK"/>
    <property type="match status" value="1"/>
</dbReference>
<reference evidence="3" key="1">
    <citation type="journal article" date="2014" name="Int. J. Syst. Evol. Microbiol.">
        <title>Complete genome sequence of Corynebacterium casei LMG S-19264T (=DSM 44701T), isolated from a smear-ripened cheese.</title>
        <authorList>
            <consortium name="US DOE Joint Genome Institute (JGI-PGF)"/>
            <person name="Walter F."/>
            <person name="Albersmeier A."/>
            <person name="Kalinowski J."/>
            <person name="Ruckert C."/>
        </authorList>
    </citation>
    <scope>NUCLEOTIDE SEQUENCE</scope>
    <source>
        <strain evidence="3">JCM 4646</strain>
    </source>
</reference>
<dbReference type="InterPro" id="IPR043129">
    <property type="entry name" value="ATPase_NBD"/>
</dbReference>
<protein>
    <submittedName>
        <fullName evidence="3">Transcriptional regulator</fullName>
    </submittedName>
</protein>
<dbReference type="AlphaFoldDB" id="A0A919FSQ9"/>
<gene>
    <name evidence="3" type="ORF">GCM10018781_34040</name>
</gene>
<dbReference type="InterPro" id="IPR036388">
    <property type="entry name" value="WH-like_DNA-bd_sf"/>
</dbReference>
<dbReference type="Pfam" id="PF00480">
    <property type="entry name" value="ROK"/>
    <property type="match status" value="1"/>
</dbReference>
<feature type="region of interest" description="Disordered" evidence="2">
    <location>
        <begin position="396"/>
        <end position="429"/>
    </location>
</feature>
<comment type="similarity">
    <text evidence="1">Belongs to the ROK (NagC/XylR) family.</text>
</comment>
<dbReference type="EMBL" id="BNBO01000016">
    <property type="protein sequence ID" value="GHH71917.1"/>
    <property type="molecule type" value="Genomic_DNA"/>
</dbReference>
<accession>A0A919FSQ9</accession>
<dbReference type="InterPro" id="IPR036390">
    <property type="entry name" value="WH_DNA-bd_sf"/>
</dbReference>
<dbReference type="PANTHER" id="PTHR18964:SF149">
    <property type="entry name" value="BIFUNCTIONAL UDP-N-ACETYLGLUCOSAMINE 2-EPIMERASE_N-ACETYLMANNOSAMINE KINASE"/>
    <property type="match status" value="1"/>
</dbReference>
<dbReference type="PANTHER" id="PTHR18964">
    <property type="entry name" value="ROK (REPRESSOR, ORF, KINASE) FAMILY"/>
    <property type="match status" value="1"/>
</dbReference>
<dbReference type="SUPFAM" id="SSF53067">
    <property type="entry name" value="Actin-like ATPase domain"/>
    <property type="match status" value="1"/>
</dbReference>
<comment type="caution">
    <text evidence="3">The sequence shown here is derived from an EMBL/GenBank/DDBJ whole genome shotgun (WGS) entry which is preliminary data.</text>
</comment>
<dbReference type="Gene3D" id="1.10.10.10">
    <property type="entry name" value="Winged helix-like DNA-binding domain superfamily/Winged helix DNA-binding domain"/>
    <property type="match status" value="1"/>
</dbReference>
<dbReference type="SUPFAM" id="SSF46785">
    <property type="entry name" value="Winged helix' DNA-binding domain"/>
    <property type="match status" value="1"/>
</dbReference>
<dbReference type="InterPro" id="IPR000600">
    <property type="entry name" value="ROK"/>
</dbReference>
<evidence type="ECO:0000313" key="4">
    <source>
        <dbReference type="Proteomes" id="UP000617734"/>
    </source>
</evidence>
<dbReference type="InterPro" id="IPR049874">
    <property type="entry name" value="ROK_cs"/>
</dbReference>